<dbReference type="AlphaFoldDB" id="A0AAD5ZAB8"/>
<keyword evidence="3" id="KW-0479">Metal-binding</keyword>
<dbReference type="Proteomes" id="UP001210211">
    <property type="component" value="Unassembled WGS sequence"/>
</dbReference>
<dbReference type="EC" id="2.3.2.27" evidence="2"/>
<keyword evidence="9" id="KW-1133">Transmembrane helix</keyword>
<comment type="similarity">
    <text evidence="6">Belongs to the RING-type zinc finger family. ATL subfamily.</text>
</comment>
<dbReference type="SMART" id="SM00184">
    <property type="entry name" value="RING"/>
    <property type="match status" value="1"/>
</dbReference>
<dbReference type="SUPFAM" id="SSF57850">
    <property type="entry name" value="RING/U-box"/>
    <property type="match status" value="1"/>
</dbReference>
<dbReference type="PANTHER" id="PTHR14155:SF627">
    <property type="entry name" value="OS06G0192800 PROTEIN"/>
    <property type="match status" value="1"/>
</dbReference>
<feature type="region of interest" description="Disordered" evidence="8">
    <location>
        <begin position="1"/>
        <end position="24"/>
    </location>
</feature>
<dbReference type="Gene3D" id="3.30.40.10">
    <property type="entry name" value="Zinc/RING finger domain, C3HC4 (zinc finger)"/>
    <property type="match status" value="1"/>
</dbReference>
<keyword evidence="5" id="KW-0862">Zinc</keyword>
<evidence type="ECO:0000259" key="10">
    <source>
        <dbReference type="PROSITE" id="PS50089"/>
    </source>
</evidence>
<evidence type="ECO:0000256" key="7">
    <source>
        <dbReference type="PROSITE-ProRule" id="PRU00175"/>
    </source>
</evidence>
<evidence type="ECO:0000256" key="3">
    <source>
        <dbReference type="ARBA" id="ARBA00022723"/>
    </source>
</evidence>
<dbReference type="PROSITE" id="PS50089">
    <property type="entry name" value="ZF_RING_2"/>
    <property type="match status" value="1"/>
</dbReference>
<gene>
    <name evidence="11" type="ORF">LUZ61_018965</name>
</gene>
<evidence type="ECO:0000256" key="1">
    <source>
        <dbReference type="ARBA" id="ARBA00000900"/>
    </source>
</evidence>
<dbReference type="Pfam" id="PF13639">
    <property type="entry name" value="zf-RING_2"/>
    <property type="match status" value="1"/>
</dbReference>
<name>A0AAD5ZAB8_9POAL</name>
<keyword evidence="9" id="KW-0472">Membrane</keyword>
<evidence type="ECO:0000256" key="6">
    <source>
        <dbReference type="ARBA" id="ARBA00024209"/>
    </source>
</evidence>
<feature type="transmembrane region" description="Helical" evidence="9">
    <location>
        <begin position="26"/>
        <end position="53"/>
    </location>
</feature>
<evidence type="ECO:0000256" key="8">
    <source>
        <dbReference type="SAM" id="MobiDB-lite"/>
    </source>
</evidence>
<evidence type="ECO:0000256" key="5">
    <source>
        <dbReference type="ARBA" id="ARBA00022833"/>
    </source>
</evidence>
<evidence type="ECO:0000256" key="4">
    <source>
        <dbReference type="ARBA" id="ARBA00022771"/>
    </source>
</evidence>
<comment type="caution">
    <text evidence="11">The sequence shown here is derived from an EMBL/GenBank/DDBJ whole genome shotgun (WGS) entry which is preliminary data.</text>
</comment>
<comment type="catalytic activity">
    <reaction evidence="1">
        <text>S-ubiquitinyl-[E2 ubiquitin-conjugating enzyme]-L-cysteine + [acceptor protein]-L-lysine = [E2 ubiquitin-conjugating enzyme]-L-cysteine + N(6)-ubiquitinyl-[acceptor protein]-L-lysine.</text>
        <dbReference type="EC" id="2.3.2.27"/>
    </reaction>
</comment>
<dbReference type="InterPro" id="IPR053238">
    <property type="entry name" value="RING-H2_zinc_finger"/>
</dbReference>
<reference evidence="11 12" key="1">
    <citation type="journal article" date="2022" name="Cell">
        <title>Repeat-based holocentromeres influence genome architecture and karyotype evolution.</title>
        <authorList>
            <person name="Hofstatter P.G."/>
            <person name="Thangavel G."/>
            <person name="Lux T."/>
            <person name="Neumann P."/>
            <person name="Vondrak T."/>
            <person name="Novak P."/>
            <person name="Zhang M."/>
            <person name="Costa L."/>
            <person name="Castellani M."/>
            <person name="Scott A."/>
            <person name="Toegelov H."/>
            <person name="Fuchs J."/>
            <person name="Mata-Sucre Y."/>
            <person name="Dias Y."/>
            <person name="Vanzela A.L.L."/>
            <person name="Huettel B."/>
            <person name="Almeida C.C.S."/>
            <person name="Simkova H."/>
            <person name="Souza G."/>
            <person name="Pedrosa-Harand A."/>
            <person name="Macas J."/>
            <person name="Mayer K.F.X."/>
            <person name="Houben A."/>
            <person name="Marques A."/>
        </authorList>
    </citation>
    <scope>NUCLEOTIDE SEQUENCE [LARGE SCALE GENOMIC DNA]</scope>
    <source>
        <strain evidence="11">RhyTen1mFocal</strain>
    </source>
</reference>
<proteinExistence type="inferred from homology"/>
<evidence type="ECO:0000313" key="11">
    <source>
        <dbReference type="EMBL" id="KAJ3689801.1"/>
    </source>
</evidence>
<dbReference type="GO" id="GO:0008270">
    <property type="term" value="F:zinc ion binding"/>
    <property type="evidence" value="ECO:0007669"/>
    <property type="project" value="UniProtKB-KW"/>
</dbReference>
<dbReference type="EMBL" id="JAMRDG010000002">
    <property type="protein sequence ID" value="KAJ3689801.1"/>
    <property type="molecule type" value="Genomic_DNA"/>
</dbReference>
<keyword evidence="12" id="KW-1185">Reference proteome</keyword>
<keyword evidence="9" id="KW-0812">Transmembrane</keyword>
<accession>A0AAD5ZAB8</accession>
<evidence type="ECO:0000313" key="12">
    <source>
        <dbReference type="Proteomes" id="UP001210211"/>
    </source>
</evidence>
<dbReference type="InterPro" id="IPR013083">
    <property type="entry name" value="Znf_RING/FYVE/PHD"/>
</dbReference>
<protein>
    <recommendedName>
        <fullName evidence="2">RING-type E3 ubiquitin transferase</fullName>
        <ecNumber evidence="2">2.3.2.27</ecNumber>
    </recommendedName>
</protein>
<evidence type="ECO:0000256" key="9">
    <source>
        <dbReference type="SAM" id="Phobius"/>
    </source>
</evidence>
<organism evidence="11 12">
    <name type="scientific">Rhynchospora tenuis</name>
    <dbReference type="NCBI Taxonomy" id="198213"/>
    <lineage>
        <taxon>Eukaryota</taxon>
        <taxon>Viridiplantae</taxon>
        <taxon>Streptophyta</taxon>
        <taxon>Embryophyta</taxon>
        <taxon>Tracheophyta</taxon>
        <taxon>Spermatophyta</taxon>
        <taxon>Magnoliopsida</taxon>
        <taxon>Liliopsida</taxon>
        <taxon>Poales</taxon>
        <taxon>Cyperaceae</taxon>
        <taxon>Cyperoideae</taxon>
        <taxon>Rhynchosporeae</taxon>
        <taxon>Rhynchospora</taxon>
    </lineage>
</organism>
<dbReference type="GO" id="GO:0061630">
    <property type="term" value="F:ubiquitin protein ligase activity"/>
    <property type="evidence" value="ECO:0007669"/>
    <property type="project" value="UniProtKB-EC"/>
</dbReference>
<dbReference type="InterPro" id="IPR001841">
    <property type="entry name" value="Znf_RING"/>
</dbReference>
<keyword evidence="4 7" id="KW-0863">Zinc-finger</keyword>
<dbReference type="PANTHER" id="PTHR14155">
    <property type="entry name" value="RING FINGER DOMAIN-CONTAINING"/>
    <property type="match status" value="1"/>
</dbReference>
<feature type="domain" description="RING-type" evidence="10">
    <location>
        <begin position="107"/>
        <end position="150"/>
    </location>
</feature>
<evidence type="ECO:0000256" key="2">
    <source>
        <dbReference type="ARBA" id="ARBA00012483"/>
    </source>
</evidence>
<sequence>MKPIAASTVTTPQTISAPPSSPSTPHVAASISTVIVFASIITSLLLLGLYCSFTRRRTISNARRRLVHQIHASMSGILVHRPANVSLPVRKYAKEEMQANGKEIEECPVCLVEFEEDEEVKVVDPGCEHMFHPVCIDRWLAMRDTCPVCRSTIVGDEIDWGEVWREGEEWEDANMEMIMVTEEDAFEGGEEQVEVVVNVENLVADGEENSGEERDEEVVISVDGDVLGSEEEGELVVDLESVVLSDDMDVGERMDVVNLESDAEGGEGEVRVTVENEEVDGLEVKRSR</sequence>